<feature type="domain" description="Alpha-1,6-glucosidases pullulanase-type C-terminal" evidence="1">
    <location>
        <begin position="6"/>
        <end position="89"/>
    </location>
</feature>
<evidence type="ECO:0000259" key="1">
    <source>
        <dbReference type="Pfam" id="PF11852"/>
    </source>
</evidence>
<feature type="non-terminal residue" evidence="2">
    <location>
        <position position="1"/>
    </location>
</feature>
<sequence length="89" mass="10170">VFFDGSDNNWNVGLPREDKDGANWELIKKIVSDTTAKPDATDIELTKQQFLELLKIRSSSELFRLDTAQEVMNRVDFRNVGKDQVEGLI</sequence>
<gene>
    <name evidence="2" type="ORF">CA163_34850</name>
</gene>
<dbReference type="InterPro" id="IPR024561">
    <property type="entry name" value="Pullul_strch_C"/>
</dbReference>
<dbReference type="Pfam" id="PF11852">
    <property type="entry name" value="Pullul_strch_C"/>
    <property type="match status" value="1"/>
</dbReference>
<evidence type="ECO:0000313" key="2">
    <source>
        <dbReference type="EMBL" id="OXE28260.1"/>
    </source>
</evidence>
<dbReference type="Proteomes" id="UP000214596">
    <property type="component" value="Unassembled WGS sequence"/>
</dbReference>
<reference evidence="2 3" key="1">
    <citation type="journal article" date="2017" name="Appl. Environ. Microbiol.">
        <title>Parallel evolution of two clades of a major Atlantic endemic Vibrio parahaemolyticus pathogen lineage by independent acquisition of related pathogenicity islands.</title>
        <authorList>
            <person name="Xu F."/>
            <person name="Gonzalez-Escalona N."/>
            <person name="Drees K.P."/>
            <person name="Sebra R.P."/>
            <person name="Cooper V.S."/>
            <person name="Jones S.H."/>
            <person name="Whistler C.A."/>
        </authorList>
    </citation>
    <scope>NUCLEOTIDE SEQUENCE [LARGE SCALE GENOMIC DNA]</scope>
    <source>
        <strain evidence="2 3">MAVP-3</strain>
    </source>
</reference>
<proteinExistence type="predicted"/>
<protein>
    <recommendedName>
        <fullName evidence="1">Alpha-1,6-glucosidases pullulanase-type C-terminal domain-containing protein</fullName>
    </recommendedName>
</protein>
<name>A0A227IZK3_VIBPH</name>
<evidence type="ECO:0000313" key="3">
    <source>
        <dbReference type="Proteomes" id="UP000214596"/>
    </source>
</evidence>
<feature type="non-terminal residue" evidence="2">
    <location>
        <position position="89"/>
    </location>
</feature>
<dbReference type="AlphaFoldDB" id="A0A227IZK3"/>
<comment type="caution">
    <text evidence="2">The sequence shown here is derived from an EMBL/GenBank/DDBJ whole genome shotgun (WGS) entry which is preliminary data.</text>
</comment>
<dbReference type="EMBL" id="NIXT01004552">
    <property type="protein sequence ID" value="OXE28260.1"/>
    <property type="molecule type" value="Genomic_DNA"/>
</dbReference>
<organism evidence="2 3">
    <name type="scientific">Vibrio parahaemolyticus</name>
    <dbReference type="NCBI Taxonomy" id="670"/>
    <lineage>
        <taxon>Bacteria</taxon>
        <taxon>Pseudomonadati</taxon>
        <taxon>Pseudomonadota</taxon>
        <taxon>Gammaproteobacteria</taxon>
        <taxon>Vibrionales</taxon>
        <taxon>Vibrionaceae</taxon>
        <taxon>Vibrio</taxon>
    </lineage>
</organism>
<dbReference type="Gene3D" id="3.20.20.80">
    <property type="entry name" value="Glycosidases"/>
    <property type="match status" value="1"/>
</dbReference>
<accession>A0A227IZK3</accession>